<dbReference type="InterPro" id="IPR012337">
    <property type="entry name" value="RNaseH-like_sf"/>
</dbReference>
<feature type="region of interest" description="Disordered" evidence="1">
    <location>
        <begin position="386"/>
        <end position="405"/>
    </location>
</feature>
<evidence type="ECO:0000259" key="2">
    <source>
        <dbReference type="PROSITE" id="PS50994"/>
    </source>
</evidence>
<feature type="compositionally biased region" description="Polar residues" evidence="1">
    <location>
        <begin position="386"/>
        <end position="395"/>
    </location>
</feature>
<dbReference type="PROSITE" id="PS50994">
    <property type="entry name" value="INTEGRASE"/>
    <property type="match status" value="1"/>
</dbReference>
<dbReference type="Proteomes" id="UP000319432">
    <property type="component" value="Chromosome"/>
</dbReference>
<dbReference type="AlphaFoldDB" id="A0A518VAR6"/>
<evidence type="ECO:0000313" key="3">
    <source>
        <dbReference type="EMBL" id="QDX94091.1"/>
    </source>
</evidence>
<dbReference type="EMBL" id="CP033464">
    <property type="protein sequence ID" value="QDX94091.1"/>
    <property type="molecule type" value="Genomic_DNA"/>
</dbReference>
<reference evidence="3 4" key="1">
    <citation type="submission" date="2018-11" db="EMBL/GenBank/DDBJ databases">
        <title>Phylogenetic determinants of toxin gene distribution in genomes of Brevibacillus laterosporus.</title>
        <authorList>
            <person name="Glare T.R."/>
            <person name="Durrant A."/>
            <person name="Berry C."/>
            <person name="Palma L."/>
            <person name="Ormskirk M."/>
            <person name="Cox M.O."/>
        </authorList>
    </citation>
    <scope>NUCLEOTIDE SEQUENCE [LARGE SCALE GENOMIC DNA]</scope>
    <source>
        <strain evidence="3 4">1821L</strain>
    </source>
</reference>
<dbReference type="GO" id="GO:0015074">
    <property type="term" value="P:DNA integration"/>
    <property type="evidence" value="ECO:0007669"/>
    <property type="project" value="InterPro"/>
</dbReference>
<protein>
    <recommendedName>
        <fullName evidence="2">Integrase catalytic domain-containing protein</fullName>
    </recommendedName>
</protein>
<dbReference type="Gene3D" id="3.30.420.10">
    <property type="entry name" value="Ribonuclease H-like superfamily/Ribonuclease H"/>
    <property type="match status" value="1"/>
</dbReference>
<evidence type="ECO:0000256" key="1">
    <source>
        <dbReference type="SAM" id="MobiDB-lite"/>
    </source>
</evidence>
<evidence type="ECO:0000313" key="4">
    <source>
        <dbReference type="Proteomes" id="UP000319432"/>
    </source>
</evidence>
<organism evidence="3 4">
    <name type="scientific">Brevibacillus laterosporus</name>
    <name type="common">Bacillus laterosporus</name>
    <dbReference type="NCBI Taxonomy" id="1465"/>
    <lineage>
        <taxon>Bacteria</taxon>
        <taxon>Bacillati</taxon>
        <taxon>Bacillota</taxon>
        <taxon>Bacilli</taxon>
        <taxon>Bacillales</taxon>
        <taxon>Paenibacillaceae</taxon>
        <taxon>Brevibacillus</taxon>
    </lineage>
</organism>
<feature type="compositionally biased region" description="Basic and acidic residues" evidence="1">
    <location>
        <begin position="396"/>
        <end position="405"/>
    </location>
</feature>
<dbReference type="GO" id="GO:0003676">
    <property type="term" value="F:nucleic acid binding"/>
    <property type="evidence" value="ECO:0007669"/>
    <property type="project" value="InterPro"/>
</dbReference>
<accession>A0A518VAR6</accession>
<dbReference type="OrthoDB" id="8736397at2"/>
<dbReference type="SUPFAM" id="SSF53098">
    <property type="entry name" value="Ribonuclease H-like"/>
    <property type="match status" value="1"/>
</dbReference>
<dbReference type="InterPro" id="IPR036397">
    <property type="entry name" value="RNaseH_sf"/>
</dbReference>
<dbReference type="InterPro" id="IPR001584">
    <property type="entry name" value="Integrase_cat-core"/>
</dbReference>
<name>A0A518VAR6_BRELA</name>
<gene>
    <name evidence="3" type="ORF">EEL30_18450</name>
</gene>
<feature type="domain" description="Integrase catalytic" evidence="2">
    <location>
        <begin position="220"/>
        <end position="448"/>
    </location>
</feature>
<sequence>MAYRKLLEDISIDPLFKDVAKWPKVLVDYLSDQDRQKFLKRKMAVEMYMNPIFTINEIIQKTGIPKQLLLKYVKKCLTLDSEGMIWGFRALIPYKTIKTYTRTKPLYNDHKLTGSFQLLLSRHPHLKELIHEKVLKSKNTNTSNFVMKPKYIHLKFLDACRASGLTMSDYPFTTKDLARRSLYRYIKTIENEFPSKAASRYSEEAARHLRNTGIGDKKPIPVRPFQRVEFDGHCIDLILTLTFKNQNGDDCTDTIERIWLLVIIDVATRVVLGYHLSIASQYSSSDVLSCIRNSIEPNHVKSLTIPGLKYPITGGFHWQVIPQTQWALWNEFSYDNGKANLAKIVTNRLSEIVGCAINPGPVNMPERRPFIERFFGLIEENGYHRFSNTTGSSPSDPRRNQSEKMARKYEMNIEELEQVTSVLIANYNRTPHSSLGNLSPLEVMEQRVMKGMEPRVLPEEKRNEVGFFEISITRIVRGNLKTGKRPYITYEGVVYRNDLVSTTFDLIGAQIFLLVNTQDLRFLQAFLKDGSELGYFTATGKWGITPHTLQMRKQVNRLSRKKLLFYSTLDDPIEALQKYLEDKASRDKKSRTKLAATKRYHENKKSTPSIEGTIKKEPITNNRSSSKNKSKAIDSNPINNDDLAALRRKFKTINI</sequence>
<feature type="region of interest" description="Disordered" evidence="1">
    <location>
        <begin position="590"/>
        <end position="638"/>
    </location>
</feature>
<keyword evidence="4" id="KW-1185">Reference proteome</keyword>
<proteinExistence type="predicted"/>